<reference evidence="7 9" key="3">
    <citation type="submission" date="2017-10" db="EMBL/GenBank/DDBJ databases">
        <title>Extensive intraspecific genome diversity in a model arbuscular mycorrhizal fungus.</title>
        <authorList>
            <person name="Chen E.C.H."/>
            <person name="Morin E."/>
            <person name="Baudet D."/>
            <person name="Noel J."/>
            <person name="Ndikumana S."/>
            <person name="Charron P."/>
            <person name="St-Onge C."/>
            <person name="Giorgi J."/>
            <person name="Grigoriev I.V."/>
            <person name="Roux C."/>
            <person name="Martin F.M."/>
            <person name="Corradi N."/>
        </authorList>
    </citation>
    <scope>NUCLEOTIDE SEQUENCE [LARGE SCALE GENOMIC DNA]</scope>
    <source>
        <strain evidence="5 7">A1</strain>
        <strain evidence="6 9">C2</strain>
    </source>
</reference>
<accession>A0A2I1E3Z5</accession>
<dbReference type="EMBL" id="LLXL01000219">
    <property type="protein sequence ID" value="PKK75842.1"/>
    <property type="molecule type" value="Genomic_DNA"/>
</dbReference>
<sequence length="590" mass="67693">MNLRSRATKRHSPVLQEVLDFYPIKTNKFGRQKKQKQVNIVYQPVQAQQKRRKHVYISRGDVGEVFFDEWEDIVLGPKVQLLQTVGVDFESLPQNAYEFVKIKPTDFELLQEDVGKTYLPHSQNPTSVIIGNSSPIQIHQFETHPIHSELPKKLGHILNVGKSVWAMDWCPNVLSEKHLMFIIFKIIHKGEQYLAIGGYKSTTDEHHTIGQRQKDDMNNSIQIWKIDSSLNISDAKSPHLDMVLCHNFGCAFDLQWCPYGAHDKFEGIQQQDSFIPKLGIIAISFGNGSIGIYAVPEPNSIRKKYCLSPNKTLFVKLTNALYTFSLPNVMCWTVSWGGHRKIASGCTNGDIVIWNIEEILIEKISHGEIKNSEVTSPIQYFRAHDSCVRQVSWNSMQNPSHIMSCGHDGRLQIVDDRDPWVKNNFQRIRAYLMTACWPNHYGGVLFADTENTVRYIRMEDLKKTTGVMMHHAIVWRIAASYFHPFVASCSSDGTVKMTNICRLRDRHQKPIQVTLYRLSIEEDMKTVKYWDNIKSKETTTTFMDNKAFSHFFMPEVSIQRVSWNPNIEAGSWIASGGTLGLVRVESTKRD</sequence>
<evidence type="ECO:0000256" key="2">
    <source>
        <dbReference type="ARBA" id="ARBA00023163"/>
    </source>
</evidence>
<evidence type="ECO:0000313" key="7">
    <source>
        <dbReference type="Proteomes" id="UP000232688"/>
    </source>
</evidence>
<dbReference type="Pfam" id="PF00400">
    <property type="entry name" value="WD40"/>
    <property type="match status" value="2"/>
</dbReference>
<dbReference type="SUPFAM" id="SSF50978">
    <property type="entry name" value="WD40 repeat-like"/>
    <property type="match status" value="1"/>
</dbReference>
<dbReference type="InterPro" id="IPR052416">
    <property type="entry name" value="GTF3C_component"/>
</dbReference>
<evidence type="ECO:0000313" key="4">
    <source>
        <dbReference type="EMBL" id="PKC12255.1"/>
    </source>
</evidence>
<dbReference type="EMBL" id="LLXJ01000260">
    <property type="protein sequence ID" value="PKC12255.1"/>
    <property type="molecule type" value="Genomic_DNA"/>
</dbReference>
<evidence type="ECO:0000313" key="9">
    <source>
        <dbReference type="Proteomes" id="UP000233469"/>
    </source>
</evidence>
<evidence type="ECO:0000313" key="8">
    <source>
        <dbReference type="Proteomes" id="UP000232722"/>
    </source>
</evidence>
<dbReference type="EMBL" id="LLXH01000131">
    <property type="protein sequence ID" value="PKC72274.1"/>
    <property type="molecule type" value="Genomic_DNA"/>
</dbReference>
<keyword evidence="2" id="KW-0804">Transcription</keyword>
<gene>
    <name evidence="5" type="ORF">RhiirA1_452480</name>
    <name evidence="4" type="ORF">RhiirA5_412043</name>
    <name evidence="6" type="ORF">RhiirC2_773184</name>
</gene>
<dbReference type="VEuPathDB" id="FungiDB:FUN_020115"/>
<dbReference type="GO" id="GO:0000127">
    <property type="term" value="C:transcription factor TFIIIC complex"/>
    <property type="evidence" value="ECO:0007669"/>
    <property type="project" value="TreeGrafter"/>
</dbReference>
<reference evidence="8 9" key="1">
    <citation type="submission" date="2016-04" db="EMBL/GenBank/DDBJ databases">
        <title>Genome analyses suggest a sexual origin of heterokaryosis in a supposedly ancient asexual fungus.</title>
        <authorList>
            <person name="Ropars J."/>
            <person name="Sedzielewska K."/>
            <person name="Noel J."/>
            <person name="Charron P."/>
            <person name="Farinelli L."/>
            <person name="Marton T."/>
            <person name="Kruger M."/>
            <person name="Pelin A."/>
            <person name="Brachmann A."/>
            <person name="Corradi N."/>
        </authorList>
    </citation>
    <scope>NUCLEOTIDE SEQUENCE [LARGE SCALE GENOMIC DNA]</scope>
    <source>
        <strain evidence="4 8">A5</strain>
        <strain evidence="6 9">C2</strain>
    </source>
</reference>
<evidence type="ECO:0000256" key="3">
    <source>
        <dbReference type="ARBA" id="ARBA00023242"/>
    </source>
</evidence>
<organism evidence="5 7">
    <name type="scientific">Rhizophagus irregularis</name>
    <dbReference type="NCBI Taxonomy" id="588596"/>
    <lineage>
        <taxon>Eukaryota</taxon>
        <taxon>Fungi</taxon>
        <taxon>Fungi incertae sedis</taxon>
        <taxon>Mucoromycota</taxon>
        <taxon>Glomeromycotina</taxon>
        <taxon>Glomeromycetes</taxon>
        <taxon>Glomerales</taxon>
        <taxon>Glomeraceae</taxon>
        <taxon>Rhizophagus</taxon>
    </lineage>
</organism>
<dbReference type="InterPro" id="IPR001680">
    <property type="entry name" value="WD40_rpt"/>
</dbReference>
<dbReference type="GO" id="GO:0005634">
    <property type="term" value="C:nucleus"/>
    <property type="evidence" value="ECO:0007669"/>
    <property type="project" value="UniProtKB-SubCell"/>
</dbReference>
<dbReference type="Proteomes" id="UP000233469">
    <property type="component" value="Unassembled WGS sequence"/>
</dbReference>
<keyword evidence="3" id="KW-0539">Nucleus</keyword>
<dbReference type="InterPro" id="IPR015943">
    <property type="entry name" value="WD40/YVTN_repeat-like_dom_sf"/>
</dbReference>
<evidence type="ECO:0000313" key="6">
    <source>
        <dbReference type="EMBL" id="PKK75842.1"/>
    </source>
</evidence>
<dbReference type="Proteomes" id="UP000232688">
    <property type="component" value="Unassembled WGS sequence"/>
</dbReference>
<comment type="caution">
    <text evidence="5">The sequence shown here is derived from an EMBL/GenBank/DDBJ whole genome shotgun (WGS) entry which is preliminary data.</text>
</comment>
<dbReference type="PANTHER" id="PTHR15052">
    <property type="entry name" value="RNA POLYMERASE III TRANSCRIPTION INITIATION FACTOR COMPLEX SUBUNIT"/>
    <property type="match status" value="1"/>
</dbReference>
<proteinExistence type="predicted"/>
<dbReference type="VEuPathDB" id="FungiDB:RhiirFUN_019081"/>
<comment type="subcellular location">
    <subcellularLocation>
        <location evidence="1">Nucleus</location>
    </subcellularLocation>
</comment>
<name>A0A2I1E3Z5_9GLOM</name>
<dbReference type="Proteomes" id="UP000232722">
    <property type="component" value="Unassembled WGS sequence"/>
</dbReference>
<dbReference type="VEuPathDB" id="FungiDB:RhiirA1_452480"/>
<dbReference type="AlphaFoldDB" id="A0A2I1E3Z5"/>
<evidence type="ECO:0000256" key="1">
    <source>
        <dbReference type="ARBA" id="ARBA00004123"/>
    </source>
</evidence>
<dbReference type="GO" id="GO:0006383">
    <property type="term" value="P:transcription by RNA polymerase III"/>
    <property type="evidence" value="ECO:0007669"/>
    <property type="project" value="TreeGrafter"/>
</dbReference>
<dbReference type="InterPro" id="IPR036322">
    <property type="entry name" value="WD40_repeat_dom_sf"/>
</dbReference>
<protein>
    <submittedName>
        <fullName evidence="5">WD40 repeat-like protein</fullName>
    </submittedName>
</protein>
<dbReference type="OrthoDB" id="4703at2759"/>
<dbReference type="SMART" id="SM00320">
    <property type="entry name" value="WD40"/>
    <property type="match status" value="3"/>
</dbReference>
<reference evidence="4 8" key="2">
    <citation type="submission" date="2017-09" db="EMBL/GenBank/DDBJ databases">
        <title>Extensive intraspecific genome diversity in a model arbuscular mycorrhizal fungus.</title>
        <authorList>
            <person name="Chen E.C."/>
            <person name="Morin E."/>
            <person name="Beaudet D."/>
            <person name="Noel J."/>
            <person name="Ndikumana S."/>
            <person name="Charron P."/>
            <person name="St-Onge C."/>
            <person name="Giorgi J."/>
            <person name="Grigoriev I.V."/>
            <person name="Roux C."/>
            <person name="Martin F.M."/>
            <person name="Corradi N."/>
        </authorList>
    </citation>
    <scope>NUCLEOTIDE SEQUENCE [LARGE SCALE GENOMIC DNA]</scope>
    <source>
        <strain evidence="4 8">A5</strain>
    </source>
</reference>
<reference evidence="5 7" key="4">
    <citation type="submission" date="2017-10" db="EMBL/GenBank/DDBJ databases">
        <title>Genome analyses suggest a sexual origin of heterokaryosis in a supposedly ancient asexual fungus.</title>
        <authorList>
            <person name="Corradi N."/>
            <person name="Sedzielewska K."/>
            <person name="Noel J."/>
            <person name="Charron P."/>
            <person name="Farinelli L."/>
            <person name="Marton T."/>
            <person name="Kruger M."/>
            <person name="Pelin A."/>
            <person name="Brachmann A."/>
            <person name="Corradi N."/>
        </authorList>
    </citation>
    <scope>NUCLEOTIDE SEQUENCE [LARGE SCALE GENOMIC DNA]</scope>
    <source>
        <strain evidence="5 7">A1</strain>
    </source>
</reference>
<evidence type="ECO:0000313" key="5">
    <source>
        <dbReference type="EMBL" id="PKC72274.1"/>
    </source>
</evidence>
<dbReference type="Gene3D" id="2.130.10.10">
    <property type="entry name" value="YVTN repeat-like/Quinoprotein amine dehydrogenase"/>
    <property type="match status" value="1"/>
</dbReference>
<dbReference type="PANTHER" id="PTHR15052:SF2">
    <property type="entry name" value="GENERAL TRANSCRIPTION FACTOR 3C POLYPEPTIDE 2"/>
    <property type="match status" value="1"/>
</dbReference>